<reference evidence="6" key="1">
    <citation type="submission" date="2014-02" db="EMBL/GenBank/DDBJ databases">
        <authorList>
            <person name="Genoscope - CEA"/>
        </authorList>
    </citation>
    <scope>NUCLEOTIDE SEQUENCE</scope>
    <source>
        <strain evidence="6">LS3</strain>
    </source>
</reference>
<organism evidence="6">
    <name type="scientific">Blastobotrys adeninivorans</name>
    <name type="common">Yeast</name>
    <name type="synonym">Arxula adeninivorans</name>
    <dbReference type="NCBI Taxonomy" id="409370"/>
    <lineage>
        <taxon>Eukaryota</taxon>
        <taxon>Fungi</taxon>
        <taxon>Dikarya</taxon>
        <taxon>Ascomycota</taxon>
        <taxon>Saccharomycotina</taxon>
        <taxon>Dipodascomycetes</taxon>
        <taxon>Dipodascales</taxon>
        <taxon>Trichomonascaceae</taxon>
        <taxon>Blastobotrys</taxon>
    </lineage>
</organism>
<comment type="similarity">
    <text evidence="1">Belongs to the NAD kinase family.</text>
</comment>
<dbReference type="Gene3D" id="3.40.50.10330">
    <property type="entry name" value="Probable inorganic polyphosphate/atp-NAD kinase, domain 1"/>
    <property type="match status" value="1"/>
</dbReference>
<dbReference type="GO" id="GO:0019674">
    <property type="term" value="P:NAD+ metabolic process"/>
    <property type="evidence" value="ECO:0007669"/>
    <property type="project" value="InterPro"/>
</dbReference>
<keyword evidence="2" id="KW-0808">Transferase</keyword>
<dbReference type="InterPro" id="IPR017438">
    <property type="entry name" value="ATP-NAD_kinase_N"/>
</dbReference>
<dbReference type="InterPro" id="IPR016064">
    <property type="entry name" value="NAD/diacylglycerol_kinase_sf"/>
</dbReference>
<dbReference type="FunFam" id="2.60.200.30:FF:000014">
    <property type="entry name" value="Mitochondrial NADH kinase"/>
    <property type="match status" value="1"/>
</dbReference>
<gene>
    <name evidence="6" type="ORF">GNLVRS02_ARAD1C27522g</name>
</gene>
<proteinExistence type="inferred from homology"/>
<dbReference type="AlphaFoldDB" id="A0A060T888"/>
<evidence type="ECO:0000313" key="6">
    <source>
        <dbReference type="EMBL" id="CDP35097.1"/>
    </source>
</evidence>
<dbReference type="SUPFAM" id="SSF111331">
    <property type="entry name" value="NAD kinase/diacylglycerol kinase-like"/>
    <property type="match status" value="1"/>
</dbReference>
<dbReference type="EMBL" id="HG937693">
    <property type="protein sequence ID" value="CDP35097.1"/>
    <property type="molecule type" value="Genomic_DNA"/>
</dbReference>
<reference evidence="6" key="2">
    <citation type="submission" date="2014-06" db="EMBL/GenBank/DDBJ databases">
        <title>The complete genome of Blastobotrys (Arxula) adeninivorans LS3 - a yeast of biotechnological interest.</title>
        <authorList>
            <person name="Kunze G."/>
            <person name="Gaillardin C."/>
            <person name="Czernicka M."/>
            <person name="Durrens P."/>
            <person name="Martin T."/>
            <person name="Boer E."/>
            <person name="Gabaldon T."/>
            <person name="Cruz J."/>
            <person name="Talla E."/>
            <person name="Marck C."/>
            <person name="Goffeau A."/>
            <person name="Barbe V."/>
            <person name="Baret P."/>
            <person name="Baronian K."/>
            <person name="Beier S."/>
            <person name="Bleykasten C."/>
            <person name="Bode R."/>
            <person name="Casaregola S."/>
            <person name="Despons L."/>
            <person name="Fairhead C."/>
            <person name="Giersberg M."/>
            <person name="Gierski P."/>
            <person name="Hahnel U."/>
            <person name="Hartmann A."/>
            <person name="Jankowska D."/>
            <person name="Jubin C."/>
            <person name="Jung P."/>
            <person name="Lafontaine I."/>
            <person name="Leh-Louis V."/>
            <person name="Lemaire M."/>
            <person name="Marcet-Houben M."/>
            <person name="Mascher M."/>
            <person name="Morel G."/>
            <person name="Richard G.-F."/>
            <person name="Riechen J."/>
            <person name="Sacerdot C."/>
            <person name="Sarkar A."/>
            <person name="Savel G."/>
            <person name="Schacherer J."/>
            <person name="Sherman D."/>
            <person name="Straub M.-L."/>
            <person name="Stein N."/>
            <person name="Thierry A."/>
            <person name="Trautwein-Schult A."/>
            <person name="Westhof E."/>
            <person name="Worch S."/>
            <person name="Dujon B."/>
            <person name="Souciet J.-L."/>
            <person name="Wincker P."/>
            <person name="Scholz U."/>
            <person name="Neuveglise N."/>
        </authorList>
    </citation>
    <scope>NUCLEOTIDE SEQUENCE</scope>
    <source>
        <strain evidence="6">LS3</strain>
    </source>
</reference>
<sequence>MATVRRFVRQFSSSCRVQKCIVGQLESLPHRIYPRYSPNGQDLYSLIWETPPRNVCVIKKPWNSAVRANTVEFIDFLSRQYPSVNVVVEPDVAEELEPDISALDHDVEIYTGNRALLPEKADLLVTLGGDGTILSAASLFANADVPPVLSFSMGTLGFLMPFDFKDAQKTFNSVYTSDGKVLNRMRLECETRYNHAYHVTTHAMNDLTIHRGMEPHLTRLDICVNDHFVTTAIADGITVATPTGSTAYSLSSGGSIVHPGVACILITPICPRSLSFRPLIFPASSKISLSVSDESRGRTAELSIDGLKKGTLSPGDRITVQSERGIDKGIWCVTPTDTDWVQRLNKLLGFNSVFGKFEDPA</sequence>
<dbReference type="Gene3D" id="2.60.200.30">
    <property type="entry name" value="Probable inorganic polyphosphate/atp-NAD kinase, domain 2"/>
    <property type="match status" value="1"/>
</dbReference>
<dbReference type="PhylomeDB" id="A0A060T888"/>
<dbReference type="GO" id="GO:0006741">
    <property type="term" value="P:NADP+ biosynthetic process"/>
    <property type="evidence" value="ECO:0007669"/>
    <property type="project" value="InterPro"/>
</dbReference>
<dbReference type="GO" id="GO:0003951">
    <property type="term" value="F:NAD+ kinase activity"/>
    <property type="evidence" value="ECO:0007669"/>
    <property type="project" value="InterPro"/>
</dbReference>
<dbReference type="Pfam" id="PF20143">
    <property type="entry name" value="NAD_kinase_C"/>
    <property type="match status" value="1"/>
</dbReference>
<evidence type="ECO:0000256" key="3">
    <source>
        <dbReference type="ARBA" id="ARBA00022777"/>
    </source>
</evidence>
<evidence type="ECO:0000256" key="2">
    <source>
        <dbReference type="ARBA" id="ARBA00022679"/>
    </source>
</evidence>
<dbReference type="InterPro" id="IPR017437">
    <property type="entry name" value="ATP-NAD_kinase_PpnK-typ_C"/>
</dbReference>
<dbReference type="PANTHER" id="PTHR20275:SF26">
    <property type="entry name" value="NADH KINASE POS5, MITOCHONDRIAL"/>
    <property type="match status" value="1"/>
</dbReference>
<evidence type="ECO:0000256" key="4">
    <source>
        <dbReference type="ARBA" id="ARBA00022857"/>
    </source>
</evidence>
<dbReference type="InterPro" id="IPR002504">
    <property type="entry name" value="NADK"/>
</dbReference>
<accession>A0A060T888</accession>
<dbReference type="HAMAP" id="MF_00361">
    <property type="entry name" value="NAD_kinase"/>
    <property type="match status" value="1"/>
</dbReference>
<keyword evidence="4" id="KW-0521">NADP</keyword>
<name>A0A060T888_BLAAD</name>
<keyword evidence="5" id="KW-0520">NAD</keyword>
<dbReference type="PANTHER" id="PTHR20275">
    <property type="entry name" value="NAD KINASE"/>
    <property type="match status" value="1"/>
</dbReference>
<evidence type="ECO:0000256" key="1">
    <source>
        <dbReference type="ARBA" id="ARBA00010995"/>
    </source>
</evidence>
<evidence type="ECO:0000256" key="5">
    <source>
        <dbReference type="ARBA" id="ARBA00023027"/>
    </source>
</evidence>
<protein>
    <submittedName>
        <fullName evidence="6">ARAD1C27522p</fullName>
    </submittedName>
</protein>
<keyword evidence="3" id="KW-0418">Kinase</keyword>
<dbReference type="Pfam" id="PF01513">
    <property type="entry name" value="NAD_kinase"/>
    <property type="match status" value="1"/>
</dbReference>